<dbReference type="EMBL" id="FNXE01000003">
    <property type="protein sequence ID" value="SEH59423.1"/>
    <property type="molecule type" value="Genomic_DNA"/>
</dbReference>
<gene>
    <name evidence="3" type="ORF">SAMN02927937_00378</name>
</gene>
<name>A0A1H6JI45_9FLAO</name>
<proteinExistence type="predicted"/>
<dbReference type="AlphaFoldDB" id="A0A1H6JI45"/>
<reference evidence="3 4" key="1">
    <citation type="submission" date="2016-10" db="EMBL/GenBank/DDBJ databases">
        <authorList>
            <person name="de Groot N.N."/>
        </authorList>
    </citation>
    <scope>NUCLEOTIDE SEQUENCE [LARGE SCALE GENOMIC DNA]</scope>
    <source>
        <strain evidence="3 4">CGMCC 1.10825</strain>
    </source>
</reference>
<dbReference type="Proteomes" id="UP000199634">
    <property type="component" value="Unassembled WGS sequence"/>
</dbReference>
<protein>
    <submittedName>
        <fullName evidence="3">Putative auto-transporter adhesin, head GIN domain</fullName>
    </submittedName>
</protein>
<accession>A0A1H6JI45</accession>
<organism evidence="3 4">
    <name type="scientific">Paenimyroides marinum</name>
    <dbReference type="NCBI Taxonomy" id="1159016"/>
    <lineage>
        <taxon>Bacteria</taxon>
        <taxon>Pseudomonadati</taxon>
        <taxon>Bacteroidota</taxon>
        <taxon>Flavobacteriia</taxon>
        <taxon>Flavobacteriales</taxon>
        <taxon>Flavobacteriaceae</taxon>
        <taxon>Paenimyroides</taxon>
    </lineage>
</organism>
<evidence type="ECO:0000256" key="1">
    <source>
        <dbReference type="SAM" id="SignalP"/>
    </source>
</evidence>
<keyword evidence="1" id="KW-0732">Signal</keyword>
<dbReference type="InterPro" id="IPR021255">
    <property type="entry name" value="DUF2807"/>
</dbReference>
<dbReference type="Pfam" id="PF10988">
    <property type="entry name" value="DUF2807"/>
    <property type="match status" value="1"/>
</dbReference>
<sequence>MKKQFLIAAVFLGFQTFVNAQVEKNVGDFTSLKTSNRIKIELIPSDLNKVVVKESQEDAINIVNKNGRLVLKNTLKELVREDEYSVTVQVYFNNLKQIDAQGGSYIFSETVLEQTAIELNANLGSTINLDLKTETLKANTNTGAKLNLKGSVSESVKLSASSGGQITANELKTPRNTVKVNSGSIAKATATDYLDAQVLAGGKITIYGTPKDIKEKVTIGGSIEYVK</sequence>
<feature type="chain" id="PRO_5011662569" evidence="1">
    <location>
        <begin position="21"/>
        <end position="227"/>
    </location>
</feature>
<dbReference type="STRING" id="1159016.SAMN02927937_00378"/>
<dbReference type="Gene3D" id="2.160.20.120">
    <property type="match status" value="1"/>
</dbReference>
<evidence type="ECO:0000259" key="2">
    <source>
        <dbReference type="Pfam" id="PF10988"/>
    </source>
</evidence>
<dbReference type="OrthoDB" id="704821at2"/>
<evidence type="ECO:0000313" key="4">
    <source>
        <dbReference type="Proteomes" id="UP000199634"/>
    </source>
</evidence>
<dbReference type="RefSeq" id="WP_091095738.1">
    <property type="nucleotide sequence ID" value="NZ_FNXE01000003.1"/>
</dbReference>
<keyword evidence="4" id="KW-1185">Reference proteome</keyword>
<feature type="signal peptide" evidence="1">
    <location>
        <begin position="1"/>
        <end position="20"/>
    </location>
</feature>
<evidence type="ECO:0000313" key="3">
    <source>
        <dbReference type="EMBL" id="SEH59423.1"/>
    </source>
</evidence>
<feature type="domain" description="Putative auto-transporter adhesin head GIN" evidence="2">
    <location>
        <begin position="28"/>
        <end position="210"/>
    </location>
</feature>